<protein>
    <submittedName>
        <fullName evidence="2">Uncharacterized protein</fullName>
    </submittedName>
</protein>
<gene>
    <name evidence="2" type="ORF">B7C51_09205</name>
</gene>
<accession>A0A1V0USP2</accession>
<evidence type="ECO:0000313" key="2">
    <source>
        <dbReference type="EMBL" id="ARF67968.1"/>
    </source>
</evidence>
<keyword evidence="1" id="KW-0732">Signal</keyword>
<organism evidence="2 3">
    <name type="scientific">Paenibacillus larvae subsp. pulvifaciens</name>
    <dbReference type="NCBI Taxonomy" id="1477"/>
    <lineage>
        <taxon>Bacteria</taxon>
        <taxon>Bacillati</taxon>
        <taxon>Bacillota</taxon>
        <taxon>Bacilli</taxon>
        <taxon>Bacillales</taxon>
        <taxon>Paenibacillaceae</taxon>
        <taxon>Paenibacillus</taxon>
    </lineage>
</organism>
<proteinExistence type="predicted"/>
<feature type="signal peptide" evidence="1">
    <location>
        <begin position="1"/>
        <end position="33"/>
    </location>
</feature>
<reference evidence="2 3" key="1">
    <citation type="submission" date="2017-03" db="EMBL/GenBank/DDBJ databases">
        <title>Paenibacillus larvae genome sequencing.</title>
        <authorList>
            <person name="Dingman D.W."/>
        </authorList>
    </citation>
    <scope>NUCLEOTIDE SEQUENCE [LARGE SCALE GENOMIC DNA]</scope>
    <source>
        <strain evidence="2 3">SAG 10367</strain>
    </source>
</reference>
<dbReference type="AlphaFoldDB" id="A0A1V0USP2"/>
<evidence type="ECO:0000313" key="3">
    <source>
        <dbReference type="Proteomes" id="UP000192727"/>
    </source>
</evidence>
<dbReference type="Proteomes" id="UP000192727">
    <property type="component" value="Chromosome"/>
</dbReference>
<feature type="chain" id="PRO_5012007693" evidence="1">
    <location>
        <begin position="34"/>
        <end position="180"/>
    </location>
</feature>
<dbReference type="RefSeq" id="WP_083039765.1">
    <property type="nucleotide sequence ID" value="NZ_CP020557.1"/>
</dbReference>
<dbReference type="EMBL" id="CP020557">
    <property type="protein sequence ID" value="ARF67968.1"/>
    <property type="molecule type" value="Genomic_DNA"/>
</dbReference>
<sequence>MLKSIKKNTIILLTAFSLLATVLLNYPSASVQAKEHATSQVNEKVSSVLNDIEDSEIDKANSFVKSALKEDFSIDEAKAFEIGYTQEQINDLKAFFGLLSSDQVAFLKQENNVASFVPAIPLFIELTELLALLTALGLAGIAQQFLKEVYKHGMASACRKFAKKSKHLENFCKDNGYPTS</sequence>
<evidence type="ECO:0000256" key="1">
    <source>
        <dbReference type="SAM" id="SignalP"/>
    </source>
</evidence>
<name>A0A1V0USP2_9BACL</name>